<feature type="domain" description="Putative zinc-finger" evidence="5">
    <location>
        <begin position="3"/>
        <end position="36"/>
    </location>
</feature>
<gene>
    <name evidence="6" type="ORF">FPZ49_15460</name>
</gene>
<keyword evidence="4" id="KW-0472">Membrane</keyword>
<comment type="caution">
    <text evidence="6">The sequence shown here is derived from an EMBL/GenBank/DDBJ whole genome shotgun (WGS) entry which is preliminary data.</text>
</comment>
<reference evidence="6 7" key="1">
    <citation type="submission" date="2019-07" db="EMBL/GenBank/DDBJ databases">
        <authorList>
            <person name="Kim J."/>
        </authorList>
    </citation>
    <scope>NUCLEOTIDE SEQUENCE [LARGE SCALE GENOMIC DNA]</scope>
    <source>
        <strain evidence="6 7">JC52</strain>
    </source>
</reference>
<evidence type="ECO:0000256" key="2">
    <source>
        <dbReference type="ARBA" id="ARBA00024438"/>
    </source>
</evidence>
<dbReference type="EMBL" id="VNJI01000017">
    <property type="protein sequence ID" value="TVY09105.1"/>
    <property type="molecule type" value="Genomic_DNA"/>
</dbReference>
<dbReference type="Proteomes" id="UP000317036">
    <property type="component" value="Unassembled WGS sequence"/>
</dbReference>
<sequence length="442" mass="46575">MICQEVIELMQRYLDRDLDESEYSRMLQHLQQCPYCTELFERLVNVSSELEKLPKVTPPISLVDAILPKLELLDAAVDQLEQERTSEAVAAAPMDEVLPPRSEANRRHSQEGWRKRTKDWFSWPVFGGVVAAGLVAGFFLFGQQQSPSNADAGKLMMSLDAVEKKAASPESGAADSPQSPAPNRQESAAGSLPAAKQDSSTANETRAVQPQAGGAGAAARTDSGAAAKTIAPSASPAPTAAAKTAPSSGGVAKPQIAPQAPAAVDSKSNAGSQPAQTPAPSVDTPKPSSLVEPQQPAPTSDSPSAVSGAPAPTQGADASARVQGPPAADMVTKGAPAAQTSPNVASKRPMGIAAMPEPTPVLELTTTDGAYKAVIQDNKVSVLDKQGKVIYASKYDWKDGDLQIELVAWSTDYKITYRVKNDNQVRTFVINVKEQTEIESKP</sequence>
<keyword evidence="4" id="KW-0812">Transmembrane</keyword>
<comment type="similarity">
    <text evidence="1">Belongs to the zinc-associated anti-sigma factor (ZAS) superfamily. Anti-sigma-W factor family.</text>
</comment>
<dbReference type="InterPro" id="IPR027383">
    <property type="entry name" value="Znf_put"/>
</dbReference>
<evidence type="ECO:0000256" key="4">
    <source>
        <dbReference type="SAM" id="Phobius"/>
    </source>
</evidence>
<evidence type="ECO:0000259" key="5">
    <source>
        <dbReference type="Pfam" id="PF13490"/>
    </source>
</evidence>
<organism evidence="6 7">
    <name type="scientific">Paenibacillus cremeus</name>
    <dbReference type="NCBI Taxonomy" id="2163881"/>
    <lineage>
        <taxon>Bacteria</taxon>
        <taxon>Bacillati</taxon>
        <taxon>Bacillota</taxon>
        <taxon>Bacilli</taxon>
        <taxon>Bacillales</taxon>
        <taxon>Paenibacillaceae</taxon>
        <taxon>Paenibacillus</taxon>
    </lineage>
</organism>
<evidence type="ECO:0000313" key="6">
    <source>
        <dbReference type="EMBL" id="TVY09105.1"/>
    </source>
</evidence>
<dbReference type="AlphaFoldDB" id="A0A559KAF2"/>
<accession>A0A559KAF2</accession>
<protein>
    <recommendedName>
        <fullName evidence="2">Anti-sigma-W factor RsiW</fullName>
    </recommendedName>
</protein>
<feature type="region of interest" description="Disordered" evidence="3">
    <location>
        <begin position="166"/>
        <end position="350"/>
    </location>
</feature>
<feature type="compositionally biased region" description="Low complexity" evidence="3">
    <location>
        <begin position="217"/>
        <end position="263"/>
    </location>
</feature>
<feature type="transmembrane region" description="Helical" evidence="4">
    <location>
        <begin position="120"/>
        <end position="141"/>
    </location>
</feature>
<keyword evidence="4" id="KW-1133">Transmembrane helix</keyword>
<name>A0A559KAF2_9BACL</name>
<dbReference type="Pfam" id="PF13490">
    <property type="entry name" value="zf-HC2"/>
    <property type="match status" value="1"/>
</dbReference>
<evidence type="ECO:0000256" key="1">
    <source>
        <dbReference type="ARBA" id="ARBA00024353"/>
    </source>
</evidence>
<proteinExistence type="inferred from homology"/>
<dbReference type="InterPro" id="IPR041916">
    <property type="entry name" value="Anti_sigma_zinc_sf"/>
</dbReference>
<keyword evidence="7" id="KW-1185">Reference proteome</keyword>
<dbReference type="OrthoDB" id="2381690at2"/>
<feature type="compositionally biased region" description="Polar residues" evidence="3">
    <location>
        <begin position="266"/>
        <end position="279"/>
    </location>
</feature>
<feature type="compositionally biased region" description="Polar residues" evidence="3">
    <location>
        <begin position="176"/>
        <end position="188"/>
    </location>
</feature>
<dbReference type="RefSeq" id="WP_144848187.1">
    <property type="nucleotide sequence ID" value="NZ_VNJI01000017.1"/>
</dbReference>
<evidence type="ECO:0000256" key="3">
    <source>
        <dbReference type="SAM" id="MobiDB-lite"/>
    </source>
</evidence>
<feature type="compositionally biased region" description="Polar residues" evidence="3">
    <location>
        <begin position="197"/>
        <end position="208"/>
    </location>
</feature>
<evidence type="ECO:0000313" key="7">
    <source>
        <dbReference type="Proteomes" id="UP000317036"/>
    </source>
</evidence>
<dbReference type="Gene3D" id="1.10.10.1320">
    <property type="entry name" value="Anti-sigma factor, zinc-finger domain"/>
    <property type="match status" value="1"/>
</dbReference>